<reference evidence="5" key="1">
    <citation type="submission" date="2018-04" db="EMBL/GenBank/DDBJ databases">
        <title>Whole genome sequencing of Hypsizygus marmoreus.</title>
        <authorList>
            <person name="Choi I.-G."/>
            <person name="Min B."/>
            <person name="Kim J.-G."/>
            <person name="Kim S."/>
            <person name="Oh Y.-L."/>
            <person name="Kong W.-S."/>
            <person name="Park H."/>
            <person name="Jeong J."/>
            <person name="Song E.-S."/>
        </authorList>
    </citation>
    <scope>NUCLEOTIDE SEQUENCE [LARGE SCALE GENOMIC DNA]</scope>
    <source>
        <strain evidence="5">51987-8</strain>
    </source>
</reference>
<protein>
    <submittedName>
        <fullName evidence="5">Uncharacterized protein</fullName>
    </submittedName>
</protein>
<dbReference type="InterPro" id="IPR031632">
    <property type="entry name" value="SVIP"/>
</dbReference>
<keyword evidence="1" id="KW-0519">Myristate</keyword>
<evidence type="ECO:0000256" key="4">
    <source>
        <dbReference type="SAM" id="MobiDB-lite"/>
    </source>
</evidence>
<comment type="caution">
    <text evidence="5">The sequence shown here is derived from an EMBL/GenBank/DDBJ whole genome shotgun (WGS) entry which is preliminary data.</text>
</comment>
<evidence type="ECO:0000313" key="6">
    <source>
        <dbReference type="Proteomes" id="UP000076154"/>
    </source>
</evidence>
<keyword evidence="3" id="KW-0449">Lipoprotein</keyword>
<sequence>MGSICSKSGTHTGGHVVLGSSSGPTNPAGPSPSDPRAAAAEAAERRLKEAQARGTTASNPNQGRLAAKVANQSKLAPETRQEERLVWD</sequence>
<dbReference type="InParanoid" id="A0A369K1C8"/>
<keyword evidence="2" id="KW-0564">Palmitate</keyword>
<organism evidence="5 6">
    <name type="scientific">Hypsizygus marmoreus</name>
    <name type="common">White beech mushroom</name>
    <name type="synonym">Agaricus marmoreus</name>
    <dbReference type="NCBI Taxonomy" id="39966"/>
    <lineage>
        <taxon>Eukaryota</taxon>
        <taxon>Fungi</taxon>
        <taxon>Dikarya</taxon>
        <taxon>Basidiomycota</taxon>
        <taxon>Agaricomycotina</taxon>
        <taxon>Agaricomycetes</taxon>
        <taxon>Agaricomycetidae</taxon>
        <taxon>Agaricales</taxon>
        <taxon>Tricholomatineae</taxon>
        <taxon>Lyophyllaceae</taxon>
        <taxon>Hypsizygus</taxon>
    </lineage>
</organism>
<name>A0A369K1C8_HYPMA</name>
<accession>A0A369K1C8</accession>
<dbReference type="Proteomes" id="UP000076154">
    <property type="component" value="Unassembled WGS sequence"/>
</dbReference>
<gene>
    <name evidence="5" type="ORF">Hypma_015504</name>
</gene>
<dbReference type="Pfam" id="PF15811">
    <property type="entry name" value="SVIP"/>
    <property type="match status" value="1"/>
</dbReference>
<evidence type="ECO:0000256" key="3">
    <source>
        <dbReference type="ARBA" id="ARBA00023288"/>
    </source>
</evidence>
<dbReference type="AlphaFoldDB" id="A0A369K1C8"/>
<feature type="compositionally biased region" description="Basic and acidic residues" evidence="4">
    <location>
        <begin position="42"/>
        <end position="51"/>
    </location>
</feature>
<dbReference type="EMBL" id="LUEZ02000010">
    <property type="protein sequence ID" value="RDB28419.1"/>
    <property type="molecule type" value="Genomic_DNA"/>
</dbReference>
<keyword evidence="6" id="KW-1185">Reference proteome</keyword>
<evidence type="ECO:0000256" key="1">
    <source>
        <dbReference type="ARBA" id="ARBA00022707"/>
    </source>
</evidence>
<dbReference type="OrthoDB" id="3264102at2759"/>
<feature type="compositionally biased region" description="Basic and acidic residues" evidence="4">
    <location>
        <begin position="77"/>
        <end position="88"/>
    </location>
</feature>
<feature type="compositionally biased region" description="Polar residues" evidence="4">
    <location>
        <begin position="1"/>
        <end position="10"/>
    </location>
</feature>
<evidence type="ECO:0000256" key="2">
    <source>
        <dbReference type="ARBA" id="ARBA00023139"/>
    </source>
</evidence>
<proteinExistence type="predicted"/>
<feature type="region of interest" description="Disordered" evidence="4">
    <location>
        <begin position="1"/>
        <end position="88"/>
    </location>
</feature>
<evidence type="ECO:0000313" key="5">
    <source>
        <dbReference type="EMBL" id="RDB28419.1"/>
    </source>
</evidence>